<sequence>MAPGIQLRSTLSRSLLPDITEEQLVYVLLEVSAHGVPTNISKLPLNLCLVIDRSSSMRGERLQQVKDAANRIVDMLTDDDYLSLVTFNDRAEVVIPAQRPQHRPDLKRMISGIEAAGGTEMATGMALALQETQRPLMGRGVSRILLLTDGRTYGDEGRCVEIARRAQGRGVGLTALGIGGEWNEDLLETMSARENSRTQYITSAAEITQIFTDEVKRMHSVFAQDLQLRAEVRPGGMLRSLDRVRPFIATVPIVEEKDLLWTSSLGDWPGTDPQAFLLEVVVPPLPAGDHPLVRLTLRYSLPGANLMNQEGNLVLRIGVRPSANISYEVDATVRHWLERLVAYRLQAGAWQDVEAGRIEEATRRLQMAGTRLFEAGQIDLARTVQEEATRLSRSGQTSAEGRKRIKYGTRGLMQGEGMQEREV</sequence>
<dbReference type="OrthoDB" id="140153at2"/>
<dbReference type="STRING" id="765420.OSCT_2728"/>
<dbReference type="AlphaFoldDB" id="E1IHC7"/>
<dbReference type="HOGENOM" id="CLU_031866_2_0_0"/>
<dbReference type="Pfam" id="PF00092">
    <property type="entry name" value="VWA"/>
    <property type="match status" value="1"/>
</dbReference>
<dbReference type="EMBL" id="ADVR01000114">
    <property type="protein sequence ID" value="EFO79380.1"/>
    <property type="molecule type" value="Genomic_DNA"/>
</dbReference>
<evidence type="ECO:0000313" key="2">
    <source>
        <dbReference type="EMBL" id="EFO79380.1"/>
    </source>
</evidence>
<gene>
    <name evidence="2" type="ORF">OSCT_2728</name>
</gene>
<dbReference type="InterPro" id="IPR051266">
    <property type="entry name" value="CLCR"/>
</dbReference>
<name>E1IHC7_9CHLR</name>
<reference evidence="2 3" key="1">
    <citation type="journal article" date="2011" name="J. Bacteriol.">
        <title>Draft genome sequence of the anoxygenic filamentous phototrophic bacterium Oscillochloris trichoides subsp. DG-6.</title>
        <authorList>
            <person name="Kuznetsov B.B."/>
            <person name="Ivanovsky R.N."/>
            <person name="Keppen O.I."/>
            <person name="Sukhacheva M.V."/>
            <person name="Bumazhkin B.K."/>
            <person name="Patutina E.O."/>
            <person name="Beletsky A.V."/>
            <person name="Mardanov A.V."/>
            <person name="Baslerov R.V."/>
            <person name="Panteleeva A.N."/>
            <person name="Kolganova T.V."/>
            <person name="Ravin N.V."/>
            <person name="Skryabin K.G."/>
        </authorList>
    </citation>
    <scope>NUCLEOTIDE SEQUENCE [LARGE SCALE GENOMIC DNA]</scope>
    <source>
        <strain evidence="2 3">DG-6</strain>
    </source>
</reference>
<dbReference type="SUPFAM" id="SSF53300">
    <property type="entry name" value="vWA-like"/>
    <property type="match status" value="1"/>
</dbReference>
<dbReference type="PROSITE" id="PS50234">
    <property type="entry name" value="VWFA"/>
    <property type="match status" value="1"/>
</dbReference>
<organism evidence="2 3">
    <name type="scientific">Oscillochloris trichoides DG-6</name>
    <dbReference type="NCBI Taxonomy" id="765420"/>
    <lineage>
        <taxon>Bacteria</taxon>
        <taxon>Bacillati</taxon>
        <taxon>Chloroflexota</taxon>
        <taxon>Chloroflexia</taxon>
        <taxon>Chloroflexales</taxon>
        <taxon>Chloroflexineae</taxon>
        <taxon>Oscillochloridaceae</taxon>
        <taxon>Oscillochloris</taxon>
    </lineage>
</organism>
<keyword evidence="3" id="KW-1185">Reference proteome</keyword>
<dbReference type="CDD" id="cd01465">
    <property type="entry name" value="vWA_subgroup"/>
    <property type="match status" value="1"/>
</dbReference>
<comment type="caution">
    <text evidence="2">The sequence shown here is derived from an EMBL/GenBank/DDBJ whole genome shotgun (WGS) entry which is preliminary data.</text>
</comment>
<dbReference type="eggNOG" id="COG2304">
    <property type="taxonomic scope" value="Bacteria"/>
</dbReference>
<feature type="domain" description="VWFA" evidence="1">
    <location>
        <begin position="46"/>
        <end position="218"/>
    </location>
</feature>
<dbReference type="Gene3D" id="3.40.50.410">
    <property type="entry name" value="von Willebrand factor, type A domain"/>
    <property type="match status" value="1"/>
</dbReference>
<dbReference type="PANTHER" id="PTHR10579:SF43">
    <property type="entry name" value="ZINC FINGER (C3HC4-TYPE RING FINGER) FAMILY PROTEIN"/>
    <property type="match status" value="1"/>
</dbReference>
<evidence type="ECO:0000313" key="3">
    <source>
        <dbReference type="Proteomes" id="UP000054010"/>
    </source>
</evidence>
<protein>
    <submittedName>
        <fullName evidence="2">von Willebrand factor type A</fullName>
    </submittedName>
</protein>
<dbReference type="InterPro" id="IPR036465">
    <property type="entry name" value="vWFA_dom_sf"/>
</dbReference>
<dbReference type="SMART" id="SM00327">
    <property type="entry name" value="VWA"/>
    <property type="match status" value="1"/>
</dbReference>
<dbReference type="Proteomes" id="UP000054010">
    <property type="component" value="Unassembled WGS sequence"/>
</dbReference>
<dbReference type="InterPro" id="IPR002035">
    <property type="entry name" value="VWF_A"/>
</dbReference>
<evidence type="ECO:0000259" key="1">
    <source>
        <dbReference type="PROSITE" id="PS50234"/>
    </source>
</evidence>
<proteinExistence type="predicted"/>
<accession>E1IHC7</accession>
<dbReference type="PANTHER" id="PTHR10579">
    <property type="entry name" value="CALCIUM-ACTIVATED CHLORIDE CHANNEL REGULATOR"/>
    <property type="match status" value="1"/>
</dbReference>